<keyword evidence="1" id="KW-1133">Transmembrane helix</keyword>
<reference evidence="3 4" key="1">
    <citation type="journal article" date="2019" name="Int. J. Syst. Evol. Microbiol.">
        <title>The Global Catalogue of Microorganisms (GCM) 10K type strain sequencing project: providing services to taxonomists for standard genome sequencing and annotation.</title>
        <authorList>
            <consortium name="The Broad Institute Genomics Platform"/>
            <consortium name="The Broad Institute Genome Sequencing Center for Infectious Disease"/>
            <person name="Wu L."/>
            <person name="Ma J."/>
        </authorList>
    </citation>
    <scope>NUCLEOTIDE SEQUENCE [LARGE SCALE GENOMIC DNA]</scope>
    <source>
        <strain evidence="3 4">IBRC-M 10256</strain>
    </source>
</reference>
<organism evidence="3 4">
    <name type="scientific">Halovivax cerinus</name>
    <dbReference type="NCBI Taxonomy" id="1487865"/>
    <lineage>
        <taxon>Archaea</taxon>
        <taxon>Methanobacteriati</taxon>
        <taxon>Methanobacteriota</taxon>
        <taxon>Stenosarchaea group</taxon>
        <taxon>Halobacteria</taxon>
        <taxon>Halobacteriales</taxon>
        <taxon>Natrialbaceae</taxon>
        <taxon>Halovivax</taxon>
    </lineage>
</organism>
<evidence type="ECO:0000313" key="3">
    <source>
        <dbReference type="EMBL" id="MFC3957695.1"/>
    </source>
</evidence>
<dbReference type="Proteomes" id="UP001595846">
    <property type="component" value="Unassembled WGS sequence"/>
</dbReference>
<dbReference type="GeneID" id="73903068"/>
<dbReference type="Pfam" id="PF07790">
    <property type="entry name" value="Pilin_N"/>
    <property type="match status" value="1"/>
</dbReference>
<evidence type="ECO:0000313" key="4">
    <source>
        <dbReference type="Proteomes" id="UP001595846"/>
    </source>
</evidence>
<sequence length="163" mass="16685">MPPACCVDCQSDRSVAPIVGLLALLSVTVLLGAVVAIGVGSFDVGGEPSSIVVSVSAESETNRIVLTHRYGEPISVSEVDVEVSIDGEPLATQPPVPFFQADGFRGGPTGPFNERADPRWEVGERAGFAIAATNAPTIGPGDEVVVTIVVDGDPIARASTTAD</sequence>
<comment type="caution">
    <text evidence="3">The sequence shown here is derived from an EMBL/GenBank/DDBJ whole genome shotgun (WGS) entry which is preliminary data.</text>
</comment>
<dbReference type="AlphaFoldDB" id="A0ABD5NLN4"/>
<evidence type="ECO:0000256" key="1">
    <source>
        <dbReference type="SAM" id="Phobius"/>
    </source>
</evidence>
<proteinExistence type="predicted"/>
<protein>
    <submittedName>
        <fullName evidence="3">Type IV pilin N-terminal domain-containing protein</fullName>
    </submittedName>
</protein>
<keyword evidence="1" id="KW-0472">Membrane</keyword>
<feature type="domain" description="Archaeal Type IV pilin N-terminal" evidence="2">
    <location>
        <begin position="14"/>
        <end position="87"/>
    </location>
</feature>
<gene>
    <name evidence="3" type="ORF">ACFOUR_04820</name>
</gene>
<dbReference type="InterPro" id="IPR012859">
    <property type="entry name" value="Pilin_N_archaeal"/>
</dbReference>
<dbReference type="RefSeq" id="WP_256533922.1">
    <property type="nucleotide sequence ID" value="NZ_CP101824.1"/>
</dbReference>
<keyword evidence="4" id="KW-1185">Reference proteome</keyword>
<evidence type="ECO:0000259" key="2">
    <source>
        <dbReference type="Pfam" id="PF07790"/>
    </source>
</evidence>
<dbReference type="EMBL" id="JBHSAQ010000002">
    <property type="protein sequence ID" value="MFC3957695.1"/>
    <property type="molecule type" value="Genomic_DNA"/>
</dbReference>
<feature type="transmembrane region" description="Helical" evidence="1">
    <location>
        <begin position="18"/>
        <end position="39"/>
    </location>
</feature>
<accession>A0ABD5NLN4</accession>
<name>A0ABD5NLN4_9EURY</name>
<keyword evidence="1" id="KW-0812">Transmembrane</keyword>